<evidence type="ECO:0000256" key="1">
    <source>
        <dbReference type="ARBA" id="ARBA00022679"/>
    </source>
</evidence>
<keyword evidence="4" id="KW-0963">Cytoplasm</keyword>
<keyword evidence="1 4" id="KW-0808">Transferase</keyword>
<dbReference type="PROSITE" id="PS50404">
    <property type="entry name" value="GST_NTER"/>
    <property type="match status" value="1"/>
</dbReference>
<comment type="similarity">
    <text evidence="2">Belongs to the GST superfamily. Tau family.</text>
</comment>
<reference evidence="7" key="1">
    <citation type="submission" date="2015-04" db="UniProtKB">
        <authorList>
            <consortium name="EnsemblPlants"/>
        </authorList>
    </citation>
    <scope>IDENTIFICATION</scope>
</reference>
<dbReference type="InterPro" id="IPR036282">
    <property type="entry name" value="Glutathione-S-Trfase_C_sf"/>
</dbReference>
<dbReference type="Gramene" id="OPUNC10G14970.1">
    <property type="protein sequence ID" value="OPUNC10G14970.1"/>
    <property type="gene ID" value="OPUNC10G14970"/>
</dbReference>
<dbReference type="Pfam" id="PF13410">
    <property type="entry name" value="GST_C_2"/>
    <property type="match status" value="1"/>
</dbReference>
<dbReference type="STRING" id="4537.A0A0E0MA19"/>
<feature type="domain" description="GST N-terminal" evidence="5">
    <location>
        <begin position="5"/>
        <end position="86"/>
    </location>
</feature>
<proteinExistence type="inferred from homology"/>
<comment type="function">
    <text evidence="4">Is involved in the conjugation of reduced glutathione to a wide number of exogenous and endogenous hydrophobic electrophiles.</text>
</comment>
<dbReference type="PANTHER" id="PTHR11260">
    <property type="entry name" value="GLUTATHIONE S-TRANSFERASE, GST, SUPERFAMILY, GST DOMAIN CONTAINING"/>
    <property type="match status" value="1"/>
</dbReference>
<sequence length="241" mass="26203">MAAEGELKLLGTWASPYVSRVKLALHLKGQSYEYVVEEDHFNNKSELLLSSNPVHKKVPVMIHNGKPICESLIIMEYIDEAFPCAEASLLPADPHDRAVARFWATYIDDKLVPSWKQAFSGKTGEEKAEGMSHTLAAVDALEAAMEECSSKGKPFFGGDTVGYLDVALGGLLSWLHGTEELCGAKILDAAKTPLLSAWARRFGELDAAKVALPDVGKLVKFAKMRRAQLEAAMAAATVSRN</sequence>
<dbReference type="SUPFAM" id="SSF52833">
    <property type="entry name" value="Thioredoxin-like"/>
    <property type="match status" value="1"/>
</dbReference>
<dbReference type="OMA" id="LAWTERF"/>
<dbReference type="SFLD" id="SFLDG01152">
    <property type="entry name" value="Main.3:_Omega-_and_Tau-like"/>
    <property type="match status" value="1"/>
</dbReference>
<dbReference type="GO" id="GO:0005829">
    <property type="term" value="C:cytosol"/>
    <property type="evidence" value="ECO:0007669"/>
    <property type="project" value="UniProtKB-SubCell"/>
</dbReference>
<evidence type="ECO:0000259" key="5">
    <source>
        <dbReference type="PROSITE" id="PS50404"/>
    </source>
</evidence>
<dbReference type="Proteomes" id="UP000026962">
    <property type="component" value="Chromosome 10"/>
</dbReference>
<dbReference type="GO" id="GO:0006749">
    <property type="term" value="P:glutathione metabolic process"/>
    <property type="evidence" value="ECO:0007669"/>
    <property type="project" value="InterPro"/>
</dbReference>
<evidence type="ECO:0000259" key="6">
    <source>
        <dbReference type="PROSITE" id="PS50405"/>
    </source>
</evidence>
<dbReference type="CDD" id="cd03185">
    <property type="entry name" value="GST_C_Tau"/>
    <property type="match status" value="1"/>
</dbReference>
<dbReference type="EC" id="2.5.1.18" evidence="4"/>
<dbReference type="GO" id="GO:0004364">
    <property type="term" value="F:glutathione transferase activity"/>
    <property type="evidence" value="ECO:0007669"/>
    <property type="project" value="UniProtKB-UniRule"/>
</dbReference>
<dbReference type="SFLD" id="SFLDS00019">
    <property type="entry name" value="Glutathione_Transferase_(cytos"/>
    <property type="match status" value="1"/>
</dbReference>
<evidence type="ECO:0000256" key="4">
    <source>
        <dbReference type="RuleBase" id="RU369102"/>
    </source>
</evidence>
<dbReference type="AlphaFoldDB" id="A0A0E0MA19"/>
<name>A0A0E0MA19_ORYPU</name>
<dbReference type="InterPro" id="IPR045073">
    <property type="entry name" value="Omega/Tau-like"/>
</dbReference>
<dbReference type="InterPro" id="IPR004045">
    <property type="entry name" value="Glutathione_S-Trfase_N"/>
</dbReference>
<dbReference type="InterPro" id="IPR040079">
    <property type="entry name" value="Glutathione_S-Trfase"/>
</dbReference>
<dbReference type="PANTHER" id="PTHR11260:SF476">
    <property type="entry name" value="OS10G0530500 PROTEIN"/>
    <property type="match status" value="1"/>
</dbReference>
<evidence type="ECO:0000256" key="2">
    <source>
        <dbReference type="ARBA" id="ARBA00025743"/>
    </source>
</evidence>
<dbReference type="FunFam" id="3.40.30.10:FF:000044">
    <property type="entry name" value="Glutathione S-transferase GSTU6"/>
    <property type="match status" value="1"/>
</dbReference>
<dbReference type="SUPFAM" id="SSF47616">
    <property type="entry name" value="GST C-terminal domain-like"/>
    <property type="match status" value="1"/>
</dbReference>
<dbReference type="InterPro" id="IPR010987">
    <property type="entry name" value="Glutathione-S-Trfase_C-like"/>
</dbReference>
<dbReference type="SFLD" id="SFLDG00358">
    <property type="entry name" value="Main_(cytGST)"/>
    <property type="match status" value="1"/>
</dbReference>
<dbReference type="CDD" id="cd03058">
    <property type="entry name" value="GST_N_Tau"/>
    <property type="match status" value="1"/>
</dbReference>
<dbReference type="InterPro" id="IPR036249">
    <property type="entry name" value="Thioredoxin-like_sf"/>
</dbReference>
<dbReference type="Pfam" id="PF02798">
    <property type="entry name" value="GST_N"/>
    <property type="match status" value="1"/>
</dbReference>
<keyword evidence="8" id="KW-1185">Reference proteome</keyword>
<comment type="subcellular location">
    <subcellularLocation>
        <location evidence="4">Cytoplasm</location>
        <location evidence="4">Cytosol</location>
    </subcellularLocation>
</comment>
<dbReference type="Gene3D" id="3.40.30.10">
    <property type="entry name" value="Glutaredoxin"/>
    <property type="match status" value="1"/>
</dbReference>
<dbReference type="Gene3D" id="1.20.1050.10">
    <property type="match status" value="1"/>
</dbReference>
<organism evidence="7">
    <name type="scientific">Oryza punctata</name>
    <name type="common">Red rice</name>
    <dbReference type="NCBI Taxonomy" id="4537"/>
    <lineage>
        <taxon>Eukaryota</taxon>
        <taxon>Viridiplantae</taxon>
        <taxon>Streptophyta</taxon>
        <taxon>Embryophyta</taxon>
        <taxon>Tracheophyta</taxon>
        <taxon>Spermatophyta</taxon>
        <taxon>Magnoliopsida</taxon>
        <taxon>Liliopsida</taxon>
        <taxon>Poales</taxon>
        <taxon>Poaceae</taxon>
        <taxon>BOP clade</taxon>
        <taxon>Oryzoideae</taxon>
        <taxon>Oryzeae</taxon>
        <taxon>Oryzinae</taxon>
        <taxon>Oryza</taxon>
    </lineage>
</organism>
<dbReference type="EnsemblPlants" id="OPUNC10G14970.1">
    <property type="protein sequence ID" value="OPUNC10G14970.1"/>
    <property type="gene ID" value="OPUNC10G14970"/>
</dbReference>
<dbReference type="HOGENOM" id="CLU_011226_18_0_1"/>
<comment type="catalytic activity">
    <reaction evidence="3 4">
        <text>RX + glutathione = an S-substituted glutathione + a halide anion + H(+)</text>
        <dbReference type="Rhea" id="RHEA:16437"/>
        <dbReference type="ChEBI" id="CHEBI:15378"/>
        <dbReference type="ChEBI" id="CHEBI:16042"/>
        <dbReference type="ChEBI" id="CHEBI:17792"/>
        <dbReference type="ChEBI" id="CHEBI:57925"/>
        <dbReference type="ChEBI" id="CHEBI:90779"/>
        <dbReference type="EC" id="2.5.1.18"/>
    </reaction>
</comment>
<evidence type="ECO:0000313" key="7">
    <source>
        <dbReference type="EnsemblPlants" id="OPUNC10G14970.1"/>
    </source>
</evidence>
<protein>
    <recommendedName>
        <fullName evidence="4">Glutathione S-transferase</fullName>
        <ecNumber evidence="4">2.5.1.18</ecNumber>
    </recommendedName>
</protein>
<evidence type="ECO:0000256" key="3">
    <source>
        <dbReference type="ARBA" id="ARBA00047960"/>
    </source>
</evidence>
<reference evidence="7" key="2">
    <citation type="submission" date="2018-05" db="EMBL/GenBank/DDBJ databases">
        <title>OpunRS2 (Oryza punctata Reference Sequence Version 2).</title>
        <authorList>
            <person name="Zhang J."/>
            <person name="Kudrna D."/>
            <person name="Lee S."/>
            <person name="Talag J."/>
            <person name="Welchert J."/>
            <person name="Wing R.A."/>
        </authorList>
    </citation>
    <scope>NUCLEOTIDE SEQUENCE [LARGE SCALE GENOMIC DNA]</scope>
</reference>
<dbReference type="PROSITE" id="PS50405">
    <property type="entry name" value="GST_CTER"/>
    <property type="match status" value="1"/>
</dbReference>
<evidence type="ECO:0000313" key="8">
    <source>
        <dbReference type="Proteomes" id="UP000026962"/>
    </source>
</evidence>
<dbReference type="InterPro" id="IPR045074">
    <property type="entry name" value="GST_C_Tau"/>
</dbReference>
<dbReference type="FunFam" id="1.20.1050.10:FF:000023">
    <property type="entry name" value="Probable glutathione S-transferase GSTU6"/>
    <property type="match status" value="1"/>
</dbReference>
<accession>A0A0E0MA19</accession>
<feature type="domain" description="GST C-terminal" evidence="6">
    <location>
        <begin position="93"/>
        <end position="226"/>
    </location>
</feature>
<dbReference type="eggNOG" id="KOG0406">
    <property type="taxonomic scope" value="Eukaryota"/>
</dbReference>